<evidence type="ECO:0000313" key="2">
    <source>
        <dbReference type="Proteomes" id="UP000253919"/>
    </source>
</evidence>
<dbReference type="RefSeq" id="WP_115375915.1">
    <property type="nucleotide sequence ID" value="NZ_QASA01000003.1"/>
</dbReference>
<dbReference type="EMBL" id="QASA01000003">
    <property type="protein sequence ID" value="RDC58725.1"/>
    <property type="molecule type" value="Genomic_DNA"/>
</dbReference>
<dbReference type="OrthoDB" id="3240019at2"/>
<dbReference type="AlphaFoldDB" id="A0A369Q5E6"/>
<dbReference type="Proteomes" id="UP000253919">
    <property type="component" value="Unassembled WGS sequence"/>
</dbReference>
<accession>A0A369Q5E6</accession>
<evidence type="ECO:0000313" key="1">
    <source>
        <dbReference type="EMBL" id="RDC58725.1"/>
    </source>
</evidence>
<organism evidence="1 2">
    <name type="scientific">Adhaeribacter pallidiroseus</name>
    <dbReference type="NCBI Taxonomy" id="2072847"/>
    <lineage>
        <taxon>Bacteria</taxon>
        <taxon>Pseudomonadati</taxon>
        <taxon>Bacteroidota</taxon>
        <taxon>Cytophagia</taxon>
        <taxon>Cytophagales</taxon>
        <taxon>Hymenobacteraceae</taxon>
        <taxon>Adhaeribacter</taxon>
    </lineage>
</organism>
<sequence>MAGKSRFIIAESSIKSFFKQSLQNVFSREQLNGIFEERRAAWNLPIATNSVRFIDQLQKRGILTKTEILFDGYLNNKERYITDSANVFEVAVSLVNKSYLSHYTAVFLNDLTNQVPKTIYVTFEQSKKAAGNSQLKQEAIDAAFSKPQRRALTEAKYGDFSFLILNGMNTGRTGIHTIENVPVTNLERTLIDITVRPSYAGGVYSVLEAYQNALPRISLNKLVATLDNLNFIYPYHQAVGFYLERAGYSGKKLENLRSRKKEFKFYLTYEIQEKDFSEDWQLYFPKGM</sequence>
<proteinExistence type="predicted"/>
<comment type="caution">
    <text evidence="1">The sequence shown here is derived from an EMBL/GenBank/DDBJ whole genome shotgun (WGS) entry which is preliminary data.</text>
</comment>
<keyword evidence="2" id="KW-1185">Reference proteome</keyword>
<evidence type="ECO:0008006" key="3">
    <source>
        <dbReference type="Google" id="ProtNLM"/>
    </source>
</evidence>
<name>A0A369Q5E6_9BACT</name>
<reference evidence="1 2" key="1">
    <citation type="submission" date="2018-04" db="EMBL/GenBank/DDBJ databases">
        <title>Adhaeribacter sp. HMF7616 genome sequencing and assembly.</title>
        <authorList>
            <person name="Kang H."/>
            <person name="Kang J."/>
            <person name="Cha I."/>
            <person name="Kim H."/>
            <person name="Joh K."/>
        </authorList>
    </citation>
    <scope>NUCLEOTIDE SEQUENCE [LARGE SCALE GENOMIC DNA]</scope>
    <source>
        <strain evidence="1 2">HMF7616</strain>
    </source>
</reference>
<protein>
    <recommendedName>
        <fullName evidence="3">AbiEi antitoxin C-terminal domain-containing protein</fullName>
    </recommendedName>
</protein>
<gene>
    <name evidence="1" type="ORF">AHMF7616_05359</name>
</gene>